<dbReference type="AlphaFoldDB" id="A0A0D5NEC6"/>
<reference evidence="1 2" key="1">
    <citation type="journal article" date="2015" name="J. Biotechnol.">
        <title>Complete genome sequence of Paenibacillus beijingensis 7188(T) (=DSM 24997(T)), a novel rhizobacterium from jujube garden soil.</title>
        <authorList>
            <person name="Kwak Y."/>
            <person name="Shin J.H."/>
        </authorList>
    </citation>
    <scope>NUCLEOTIDE SEQUENCE [LARGE SCALE GENOMIC DNA]</scope>
    <source>
        <strain evidence="1 2">DSM 24997</strain>
    </source>
</reference>
<accession>A0A0D5NEC6</accession>
<dbReference type="KEGG" id="pbj:VN24_00080"/>
<protein>
    <recommendedName>
        <fullName evidence="3">Nucleotidyltransferase family protein</fullName>
    </recommendedName>
</protein>
<reference evidence="2" key="2">
    <citation type="submission" date="2015-03" db="EMBL/GenBank/DDBJ databases">
        <title>Genome sequence of Paenibacillus beijingensis strain DSM 24997T.</title>
        <authorList>
            <person name="Kwak Y."/>
            <person name="Shin J.-H."/>
        </authorList>
    </citation>
    <scope>NUCLEOTIDE SEQUENCE [LARGE SCALE GENOMIC DNA]</scope>
    <source>
        <strain evidence="2">DSM 24997</strain>
    </source>
</reference>
<dbReference type="Pfam" id="PF14907">
    <property type="entry name" value="NTP_transf_5"/>
    <property type="match status" value="1"/>
</dbReference>
<evidence type="ECO:0008006" key="3">
    <source>
        <dbReference type="Google" id="ProtNLM"/>
    </source>
</evidence>
<proteinExistence type="predicted"/>
<evidence type="ECO:0000313" key="2">
    <source>
        <dbReference type="Proteomes" id="UP000032633"/>
    </source>
</evidence>
<dbReference type="EMBL" id="CP011058">
    <property type="protein sequence ID" value="AJY73317.1"/>
    <property type="molecule type" value="Genomic_DNA"/>
</dbReference>
<dbReference type="HOGENOM" id="CLU_060495_0_0_9"/>
<dbReference type="STRING" id="1126833.VN24_00080"/>
<dbReference type="RefSeq" id="WP_045668752.1">
    <property type="nucleotide sequence ID" value="NZ_CP011058.1"/>
</dbReference>
<sequence>MSFYLSNEQKLVTLLSRLTFSQSNEIQIEELMNQEIDWYLVFRYSVKNKVLPLAWYNLQTRGYGYKVPLRLAQVFNFHKLGTAERNKVYLHEITTISKAFEKEDLPFVPLKGAYLIPHMYKNHGIRTVNDMDCLIRRSDVKRVRSIMQTLGYVEGDYDKKSNTILPVKREKAILWQTNMNNLLPFLKLHQSEYAQVTQIDFSFSLDLELKMEPVEIMINESIKDPASSFHYLNPVHFFIHQCCHHYKEASNASWVALNSDLNLIKFCDVREYILQFMNNDSLKVAVEFSKKTGLEEAVYFTLFYLNEIYNDGYEEGLLQQFDFEETSFLYTYGQKDYGHTVTWKKSFWERMFSDTNKDELKGDAKYASIVEI</sequence>
<evidence type="ECO:0000313" key="1">
    <source>
        <dbReference type="EMBL" id="AJY73317.1"/>
    </source>
</evidence>
<gene>
    <name evidence="1" type="ORF">VN24_00080</name>
</gene>
<dbReference type="Proteomes" id="UP000032633">
    <property type="component" value="Chromosome"/>
</dbReference>
<organism evidence="1 2">
    <name type="scientific">Paenibacillus beijingensis</name>
    <dbReference type="NCBI Taxonomy" id="1126833"/>
    <lineage>
        <taxon>Bacteria</taxon>
        <taxon>Bacillati</taxon>
        <taxon>Bacillota</taxon>
        <taxon>Bacilli</taxon>
        <taxon>Bacillales</taxon>
        <taxon>Paenibacillaceae</taxon>
        <taxon>Paenibacillus</taxon>
    </lineage>
</organism>
<name>A0A0D5NEC6_9BACL</name>
<keyword evidence="2" id="KW-1185">Reference proteome</keyword>
<dbReference type="InterPro" id="IPR039498">
    <property type="entry name" value="NTP_transf_5"/>
</dbReference>
<dbReference type="PATRIC" id="fig|1126833.4.peg.21"/>
<dbReference type="OrthoDB" id="1737003at2"/>